<reference evidence="1 2" key="2">
    <citation type="journal article" date="2012" name="J. Bacteriol.">
        <title>Complete Genome Sequence of Rahnella sp. Strain Y9602, a Gammaproteobacterium Isolate from Metal- and Radionuclide-Contaminated Soil.</title>
        <authorList>
            <person name="Martinez R.J."/>
            <person name="Bruce D."/>
            <person name="Detter C."/>
            <person name="Goodwin L.A."/>
            <person name="Han J."/>
            <person name="Han C.S."/>
            <person name="Held B."/>
            <person name="Land M.L."/>
            <person name="Mikhailova N."/>
            <person name="Nolan M."/>
            <person name="Pennacchio L."/>
            <person name="Pitluck S."/>
            <person name="Tapia R."/>
            <person name="Woyke T."/>
            <person name="Sobecky P.A."/>
        </authorList>
    </citation>
    <scope>NUCLEOTIDE SEQUENCE [LARGE SCALE GENOMIC DNA]</scope>
    <source>
        <strain evidence="1 2">Y9602</strain>
    </source>
</reference>
<organism evidence="1 2">
    <name type="scientific">Rahnella sp. (strain Y9602)</name>
    <dbReference type="NCBI Taxonomy" id="2703885"/>
    <lineage>
        <taxon>Bacteria</taxon>
        <taxon>Pseudomonadati</taxon>
        <taxon>Pseudomonadota</taxon>
        <taxon>Gammaproteobacteria</taxon>
        <taxon>Enterobacterales</taxon>
        <taxon>Yersiniaceae</taxon>
        <taxon>Rahnella</taxon>
    </lineage>
</organism>
<accession>A0A0H3FE27</accession>
<evidence type="ECO:0000313" key="1">
    <source>
        <dbReference type="EMBL" id="ADW73262.1"/>
    </source>
</evidence>
<dbReference type="Proteomes" id="UP000007257">
    <property type="component" value="Chromosome"/>
</dbReference>
<proteinExistence type="predicted"/>
<name>A0A0H3FE27_RAHSY</name>
<reference evidence="2" key="1">
    <citation type="submission" date="2011-01" db="EMBL/GenBank/DDBJ databases">
        <title>Complete sequence of chromosome of Rahnella sp. Y9602.</title>
        <authorList>
            <consortium name="US DOE Joint Genome Institute"/>
            <person name="Lucas S."/>
            <person name="Copeland A."/>
            <person name="Lapidus A."/>
            <person name="Cheng J.-F."/>
            <person name="Goodwin L."/>
            <person name="Pitluck S."/>
            <person name="Lu M."/>
            <person name="Detter J.C."/>
            <person name="Han C."/>
            <person name="Tapia R."/>
            <person name="Land M."/>
            <person name="Hauser L."/>
            <person name="Kyrpides N."/>
            <person name="Ivanova N."/>
            <person name="Ovchinnikova G."/>
            <person name="Pagani I."/>
            <person name="Sobecky P.A."/>
            <person name="Martinez R.J."/>
            <person name="Woyke T."/>
        </authorList>
    </citation>
    <scope>NUCLEOTIDE SEQUENCE [LARGE SCALE GENOMIC DNA]</scope>
    <source>
        <strain evidence="2">Y9602</strain>
    </source>
</reference>
<dbReference type="KEGG" id="rah:Rahaq_1642"/>
<sequence length="37" mass="4171">MSEFGTNRPATLETSALSEELTLLLENKYLLAIKMNK</sequence>
<protein>
    <submittedName>
        <fullName evidence="1">Uncharacterized protein</fullName>
    </submittedName>
</protein>
<dbReference type="HOGENOM" id="CLU_3347675_0_0_6"/>
<gene>
    <name evidence="1" type="ordered locus">Rahaq_1642</name>
</gene>
<evidence type="ECO:0000313" key="2">
    <source>
        <dbReference type="Proteomes" id="UP000007257"/>
    </source>
</evidence>
<dbReference type="EMBL" id="CP002505">
    <property type="protein sequence ID" value="ADW73262.1"/>
    <property type="molecule type" value="Genomic_DNA"/>
</dbReference>
<dbReference type="AlphaFoldDB" id="A0A0H3FE27"/>